<keyword evidence="6 14" id="KW-0808">Transferase</keyword>
<dbReference type="Proteomes" id="UP001210720">
    <property type="component" value="Unassembled WGS sequence"/>
</dbReference>
<protein>
    <recommendedName>
        <fullName evidence="5">Enterobactin synthase component D</fullName>
    </recommendedName>
    <alternativeName>
        <fullName evidence="8">4'-phosphopantetheinyl transferase EntD</fullName>
    </alternativeName>
    <alternativeName>
        <fullName evidence="9">Enterochelin synthase D</fullName>
    </alternativeName>
</protein>
<keyword evidence="7" id="KW-0259">Enterobactin biosynthesis</keyword>
<sequence>MTNASLKALVDRAKQPGLAFGVAGPDESAPLYPQEAACLTTARDARRVEFTLGRLAARRAMRSLGARLGAIPMAPDRSPIWPEGLVGSITHSDGLAVAVAGYSKDWLGLGIDLEPATGLEVDLIDEIARPEERADLGDQRPLAAKRLFSVKEAAYKAQYPITGVLFGFHALRVSWADGAAHYTDHPECAGIMAADRNRILPIRQWCDDGLILSLSAIPR</sequence>
<comment type="subunit">
    <text evidence="4">EntB, EntD, EntE, and EntF form a multienzyme complex called enterobactin synthase.</text>
</comment>
<dbReference type="PANTHER" id="PTHR38096">
    <property type="entry name" value="ENTEROBACTIN SYNTHASE COMPONENT D"/>
    <property type="match status" value="1"/>
</dbReference>
<comment type="catalytic activity">
    <reaction evidence="11">
        <text>apo-[peptidyl-carrier protein] + CoA = holo-[peptidyl-carrier protein] + adenosine 3',5'-bisphosphate + H(+)</text>
        <dbReference type="Rhea" id="RHEA:46228"/>
        <dbReference type="Rhea" id="RHEA-COMP:11479"/>
        <dbReference type="Rhea" id="RHEA-COMP:11480"/>
        <dbReference type="ChEBI" id="CHEBI:15378"/>
        <dbReference type="ChEBI" id="CHEBI:29999"/>
        <dbReference type="ChEBI" id="CHEBI:57287"/>
        <dbReference type="ChEBI" id="CHEBI:58343"/>
        <dbReference type="ChEBI" id="CHEBI:64479"/>
    </reaction>
</comment>
<feature type="domain" description="4'-phosphopantetheinyl transferase N-terminal" evidence="13">
    <location>
        <begin position="35"/>
        <end position="100"/>
    </location>
</feature>
<dbReference type="InterPro" id="IPR008278">
    <property type="entry name" value="4-PPantetheinyl_Trfase_dom"/>
</dbReference>
<evidence type="ECO:0000256" key="3">
    <source>
        <dbReference type="ARBA" id="ARBA00008342"/>
    </source>
</evidence>
<evidence type="ECO:0000256" key="2">
    <source>
        <dbReference type="ARBA" id="ARBA00004993"/>
    </source>
</evidence>
<evidence type="ECO:0000259" key="13">
    <source>
        <dbReference type="Pfam" id="PF17837"/>
    </source>
</evidence>
<comment type="caution">
    <text evidence="14">The sequence shown here is derived from an EMBL/GenBank/DDBJ whole genome shotgun (WGS) entry which is preliminary data.</text>
</comment>
<evidence type="ECO:0000259" key="12">
    <source>
        <dbReference type="Pfam" id="PF01648"/>
    </source>
</evidence>
<comment type="catalytic activity">
    <reaction evidence="10">
        <text>apo-[aryl-carrier protein] + CoA = holo-[aryl-carrier protein] + adenosine 3',5'-bisphosphate + H(+)</text>
        <dbReference type="Rhea" id="RHEA:48404"/>
        <dbReference type="Rhea" id="RHEA-COMP:15903"/>
        <dbReference type="Rhea" id="RHEA-COMP:17557"/>
        <dbReference type="ChEBI" id="CHEBI:15378"/>
        <dbReference type="ChEBI" id="CHEBI:29999"/>
        <dbReference type="ChEBI" id="CHEBI:57287"/>
        <dbReference type="ChEBI" id="CHEBI:58343"/>
        <dbReference type="ChEBI" id="CHEBI:64479"/>
    </reaction>
</comment>
<evidence type="ECO:0000313" key="15">
    <source>
        <dbReference type="Proteomes" id="UP001210720"/>
    </source>
</evidence>
<dbReference type="Pfam" id="PF01648">
    <property type="entry name" value="ACPS"/>
    <property type="match status" value="1"/>
</dbReference>
<name>A0ABT4XNH5_9RHOB</name>
<comment type="pathway">
    <text evidence="2">Siderophore biosynthesis; enterobactin biosynthesis.</text>
</comment>
<feature type="domain" description="4'-phosphopantetheinyl transferase" evidence="12">
    <location>
        <begin position="108"/>
        <end position="178"/>
    </location>
</feature>
<organism evidence="14 15">
    <name type="scientific">Thalassococcus lentus</name>
    <dbReference type="NCBI Taxonomy" id="1210524"/>
    <lineage>
        <taxon>Bacteria</taxon>
        <taxon>Pseudomonadati</taxon>
        <taxon>Pseudomonadota</taxon>
        <taxon>Alphaproteobacteria</taxon>
        <taxon>Rhodobacterales</taxon>
        <taxon>Roseobacteraceae</taxon>
        <taxon>Thalassococcus</taxon>
    </lineage>
</organism>
<comment type="similarity">
    <text evidence="3">Belongs to the P-Pant transferase superfamily. EntD family.</text>
</comment>
<dbReference type="GO" id="GO:0016740">
    <property type="term" value="F:transferase activity"/>
    <property type="evidence" value="ECO:0007669"/>
    <property type="project" value="UniProtKB-KW"/>
</dbReference>
<dbReference type="InterPro" id="IPR003542">
    <property type="entry name" value="Enbac_synth_compD-like"/>
</dbReference>
<evidence type="ECO:0000256" key="1">
    <source>
        <dbReference type="ARBA" id="ARBA00003937"/>
    </source>
</evidence>
<dbReference type="PANTHER" id="PTHR38096:SF1">
    <property type="entry name" value="ENTEROBACTIN SYNTHASE COMPONENT D"/>
    <property type="match status" value="1"/>
</dbReference>
<keyword evidence="15" id="KW-1185">Reference proteome</keyword>
<dbReference type="PRINTS" id="PR01399">
    <property type="entry name" value="ENTSNTHTASED"/>
</dbReference>
<dbReference type="RefSeq" id="WP_271430846.1">
    <property type="nucleotide sequence ID" value="NZ_JAQIOY010000001.1"/>
</dbReference>
<reference evidence="14 15" key="1">
    <citation type="submission" date="2023-01" db="EMBL/GenBank/DDBJ databases">
        <title>Thalassococcus onchidii sp. nov., isolated from a marine invertebrate from the South China Sea.</title>
        <authorList>
            <person name="Xu S."/>
            <person name="Liu Z."/>
            <person name="Xu Y."/>
        </authorList>
    </citation>
    <scope>NUCLEOTIDE SEQUENCE [LARGE SCALE GENOMIC DNA]</scope>
    <source>
        <strain evidence="14 15">KCTC 32084</strain>
    </source>
</reference>
<dbReference type="Pfam" id="PF17837">
    <property type="entry name" value="4PPT_N"/>
    <property type="match status" value="1"/>
</dbReference>
<evidence type="ECO:0000256" key="6">
    <source>
        <dbReference type="ARBA" id="ARBA00022679"/>
    </source>
</evidence>
<evidence type="ECO:0000256" key="5">
    <source>
        <dbReference type="ARBA" id="ARBA00019087"/>
    </source>
</evidence>
<evidence type="ECO:0000256" key="4">
    <source>
        <dbReference type="ARBA" id="ARBA00011503"/>
    </source>
</evidence>
<evidence type="ECO:0000313" key="14">
    <source>
        <dbReference type="EMBL" id="MDA7423498.1"/>
    </source>
</evidence>
<gene>
    <name evidence="14" type="ORF">PFY00_02045</name>
</gene>
<evidence type="ECO:0000256" key="9">
    <source>
        <dbReference type="ARBA" id="ARBA00031996"/>
    </source>
</evidence>
<comment type="function">
    <text evidence="1">Involved in the biosynthesis of the siderophore enterobactin (enterochelin), which is a macrocyclic trimeric lactone of N-(2,3-dihydroxybenzoyl)-serine. The serine trilactone serves as a scaffolding for the three catechol functionalities that provide hexadentate coordination for the tightly ligated iron(2+) atoms. Plays an essential role in the assembly of the enterobactin by catalyzing the transfer of the 4'-phosphopantetheine (Ppant) moiety from coenzyme A to the apo-domains of both EntB (ArCP domain) and EntF (PCP domain) to yield their holo-forms which make them competent for the activation of 2,3-dihydroxybenzoate (DHB) and L-serine, respectively.</text>
</comment>
<accession>A0ABT4XNH5</accession>
<dbReference type="InterPro" id="IPR041354">
    <property type="entry name" value="4PPT_N"/>
</dbReference>
<dbReference type="SUPFAM" id="SSF56214">
    <property type="entry name" value="4'-phosphopantetheinyl transferase"/>
    <property type="match status" value="1"/>
</dbReference>
<evidence type="ECO:0000256" key="11">
    <source>
        <dbReference type="ARBA" id="ARBA00049191"/>
    </source>
</evidence>
<dbReference type="InterPro" id="IPR037143">
    <property type="entry name" value="4-PPantetheinyl_Trfase_dom_sf"/>
</dbReference>
<evidence type="ECO:0000256" key="7">
    <source>
        <dbReference type="ARBA" id="ARBA00023191"/>
    </source>
</evidence>
<evidence type="ECO:0000256" key="10">
    <source>
        <dbReference type="ARBA" id="ARBA00049176"/>
    </source>
</evidence>
<evidence type="ECO:0000256" key="8">
    <source>
        <dbReference type="ARBA" id="ARBA00029894"/>
    </source>
</evidence>
<dbReference type="EMBL" id="JAQIOY010000001">
    <property type="protein sequence ID" value="MDA7423498.1"/>
    <property type="molecule type" value="Genomic_DNA"/>
</dbReference>
<proteinExistence type="inferred from homology"/>